<comment type="caution">
    <text evidence="2">The sequence shown here is derived from an EMBL/GenBank/DDBJ whole genome shotgun (WGS) entry which is preliminary data.</text>
</comment>
<feature type="domain" description="Methyltransferase type 11" evidence="1">
    <location>
        <begin position="69"/>
        <end position="147"/>
    </location>
</feature>
<evidence type="ECO:0000313" key="3">
    <source>
        <dbReference type="Proteomes" id="UP000530424"/>
    </source>
</evidence>
<proteinExistence type="predicted"/>
<dbReference type="GO" id="GO:0008757">
    <property type="term" value="F:S-adenosylmethionine-dependent methyltransferase activity"/>
    <property type="evidence" value="ECO:0007669"/>
    <property type="project" value="InterPro"/>
</dbReference>
<accession>A0A853C458</accession>
<dbReference type="AlphaFoldDB" id="A0A853C458"/>
<sequence length="261" mass="29172">MRDDLDPDHPLARLYPEVVAGGFTRHDGFVEFFSRINALLPDKADVLDFGAGRGGWTDAPLSPYHRRLRDFRAAGHRVVGVDVDEVVTENPSVDEAHVITPGERLPLADDAFDLVFADHVLEHVDHADAPFVVSELQRVLRPGGWFAGRTPNKWGMIGVGARMVPNDLHVRVLEKLQPGRQERDVFPTRYAMNTRRDLARLFPADRWNLFVYGHASEPQYAGSSTAAWRAASLVDRLTPPRLQPTLMVFAQLAQPRPSTTA</sequence>
<organism evidence="2 3">
    <name type="scientific">Nocardioides thalensis</name>
    <dbReference type="NCBI Taxonomy" id="1914755"/>
    <lineage>
        <taxon>Bacteria</taxon>
        <taxon>Bacillati</taxon>
        <taxon>Actinomycetota</taxon>
        <taxon>Actinomycetes</taxon>
        <taxon>Propionibacteriales</taxon>
        <taxon>Nocardioidaceae</taxon>
        <taxon>Nocardioides</taxon>
    </lineage>
</organism>
<dbReference type="InterPro" id="IPR029063">
    <property type="entry name" value="SAM-dependent_MTases_sf"/>
</dbReference>
<keyword evidence="3" id="KW-1185">Reference proteome</keyword>
<protein>
    <submittedName>
        <fullName evidence="2">SAM-dependent methyltransferase</fullName>
    </submittedName>
</protein>
<dbReference type="PANTHER" id="PTHR43591:SF24">
    <property type="entry name" value="2-METHOXY-6-POLYPRENYL-1,4-BENZOQUINOL METHYLASE, MITOCHONDRIAL"/>
    <property type="match status" value="1"/>
</dbReference>
<evidence type="ECO:0000313" key="2">
    <source>
        <dbReference type="EMBL" id="NYJ02900.1"/>
    </source>
</evidence>
<dbReference type="Gene3D" id="3.40.50.150">
    <property type="entry name" value="Vaccinia Virus protein VP39"/>
    <property type="match status" value="1"/>
</dbReference>
<name>A0A853C458_9ACTN</name>
<reference evidence="2 3" key="1">
    <citation type="submission" date="2020-07" db="EMBL/GenBank/DDBJ databases">
        <title>Sequencing the genomes of 1000 actinobacteria strains.</title>
        <authorList>
            <person name="Klenk H.-P."/>
        </authorList>
    </citation>
    <scope>NUCLEOTIDE SEQUENCE [LARGE SCALE GENOMIC DNA]</scope>
    <source>
        <strain evidence="2 3">DSM 103833</strain>
    </source>
</reference>
<dbReference type="GO" id="GO:0032259">
    <property type="term" value="P:methylation"/>
    <property type="evidence" value="ECO:0007669"/>
    <property type="project" value="UniProtKB-KW"/>
</dbReference>
<gene>
    <name evidence="2" type="ORF">HNR19_003598</name>
</gene>
<dbReference type="SUPFAM" id="SSF53335">
    <property type="entry name" value="S-adenosyl-L-methionine-dependent methyltransferases"/>
    <property type="match status" value="1"/>
</dbReference>
<keyword evidence="2" id="KW-0489">Methyltransferase</keyword>
<dbReference type="InterPro" id="IPR013216">
    <property type="entry name" value="Methyltransf_11"/>
</dbReference>
<dbReference type="Proteomes" id="UP000530424">
    <property type="component" value="Unassembled WGS sequence"/>
</dbReference>
<keyword evidence="2" id="KW-0808">Transferase</keyword>
<evidence type="ECO:0000259" key="1">
    <source>
        <dbReference type="Pfam" id="PF08241"/>
    </source>
</evidence>
<dbReference type="PANTHER" id="PTHR43591">
    <property type="entry name" value="METHYLTRANSFERASE"/>
    <property type="match status" value="1"/>
</dbReference>
<dbReference type="EMBL" id="JACCFP010000001">
    <property type="protein sequence ID" value="NYJ02900.1"/>
    <property type="molecule type" value="Genomic_DNA"/>
</dbReference>
<dbReference type="RefSeq" id="WP_179669207.1">
    <property type="nucleotide sequence ID" value="NZ_JACCFP010000001.1"/>
</dbReference>
<dbReference type="Pfam" id="PF08241">
    <property type="entry name" value="Methyltransf_11"/>
    <property type="match status" value="1"/>
</dbReference>